<dbReference type="EMBL" id="UFXZ01000002">
    <property type="protein sequence ID" value="STE53311.1"/>
    <property type="molecule type" value="Genomic_DNA"/>
</dbReference>
<reference evidence="1 2" key="1">
    <citation type="submission" date="2018-06" db="EMBL/GenBank/DDBJ databases">
        <authorList>
            <consortium name="Pathogen Informatics"/>
            <person name="Doyle S."/>
        </authorList>
    </citation>
    <scope>NUCLEOTIDE SEQUENCE [LARGE SCALE GENOMIC DNA]</scope>
    <source>
        <strain evidence="1 2">NCTC12121</strain>
    </source>
</reference>
<dbReference type="RefSeq" id="WP_035370755.1">
    <property type="nucleotide sequence ID" value="NZ_CP065625.1"/>
</dbReference>
<accession>A0A376IZD6</accession>
<protein>
    <submittedName>
        <fullName evidence="1">Uncharacterized protein</fullName>
    </submittedName>
</protein>
<gene>
    <name evidence="1" type="ORF">NCTC12121_03596</name>
</gene>
<dbReference type="AlphaFoldDB" id="A0A376IZD6"/>
<sequence length="67" mass="7278">MSNVNKQKSFCALTGHTLILDKAGAGKTAHWFNDINTLRQAIVDNPLLPDSILNNATGKIILPTPKH</sequence>
<name>A0A376IZD6_9GAMM</name>
<proteinExistence type="predicted"/>
<evidence type="ECO:0000313" key="2">
    <source>
        <dbReference type="Proteomes" id="UP000255248"/>
    </source>
</evidence>
<evidence type="ECO:0000313" key="1">
    <source>
        <dbReference type="EMBL" id="STE53311.1"/>
    </source>
</evidence>
<dbReference type="Proteomes" id="UP000255248">
    <property type="component" value="Unassembled WGS sequence"/>
</dbReference>
<organism evidence="1 2">
    <name type="scientific">Edwardsiella hoshinae</name>
    <dbReference type="NCBI Taxonomy" id="93378"/>
    <lineage>
        <taxon>Bacteria</taxon>
        <taxon>Pseudomonadati</taxon>
        <taxon>Pseudomonadota</taxon>
        <taxon>Gammaproteobacteria</taxon>
        <taxon>Enterobacterales</taxon>
        <taxon>Hafniaceae</taxon>
        <taxon>Edwardsiella</taxon>
    </lineage>
</organism>